<dbReference type="EMBL" id="BGPR01018787">
    <property type="protein sequence ID" value="GBN80147.1"/>
    <property type="molecule type" value="Genomic_DNA"/>
</dbReference>
<sequence>MPNPGLLLKVIKFGEMNSYCISIESKKYIKKIKRHIKQFNEDSILSREIEEHEAAETAKILITKNRIDDTYIHEKSDLSGDDDKAICNESQNETLPLNCKSNLNCSPAGLYYPDNTKLDSLTYDQTRISIKGKSLSEIHRIYAYNQYFRNSPTLNALREQLSICSLTSEPQDKYRKYSGAKYVDSSCKFSNNSSTPKSAGKKALKLNKCYVKLQRISLPDNAPACSFKSPEPHCGFKSSQNVSNSSQLKFIKNSMSVNPDDDGVKKLPQEKSNRKKKLLLYNSPVTILKRLRPRCPNSGLATLKGCSCNQCAVQKAPPVVCDKENKLQKTSNTIVLRKGNICQTKNVSFLEKADTENVNHDAVNPSTRTSKTLSTEKNIGPIYLNSGLTTLKNKCAVEVDKNSMSYSEYKLQNNCNITEAETTNTMPSNDVYTSQGKKPLKPRKRFTSDRCPTKKLDLQNKISDTYLLEKSSSDDKDTNPGASLCVINHVSISSKDISQYSSVGHLIGKDRNTPSMVCDRGNTSCEISNLNEFEKSNFLPKKNVSLSEKSDAENIQHNYIKSCNEISGKLSTVKSNDKNYCPKISSPVATSYTRESKENYSKSRRVTVKDCSGGGCPALGSKNRISYSNDKFKISSSNEPGINENSPSKDASTPQIGKKRPRPKNTSAPNTCPASGIGVIIPQIKTFLHLKL</sequence>
<accession>A0A4Y2RWE9</accession>
<dbReference type="AlphaFoldDB" id="A0A4Y2RWE9"/>
<organism evidence="2 3">
    <name type="scientific">Araneus ventricosus</name>
    <name type="common">Orbweaver spider</name>
    <name type="synonym">Epeira ventricosa</name>
    <dbReference type="NCBI Taxonomy" id="182803"/>
    <lineage>
        <taxon>Eukaryota</taxon>
        <taxon>Metazoa</taxon>
        <taxon>Ecdysozoa</taxon>
        <taxon>Arthropoda</taxon>
        <taxon>Chelicerata</taxon>
        <taxon>Arachnida</taxon>
        <taxon>Araneae</taxon>
        <taxon>Araneomorphae</taxon>
        <taxon>Entelegynae</taxon>
        <taxon>Araneoidea</taxon>
        <taxon>Araneidae</taxon>
        <taxon>Araneus</taxon>
    </lineage>
</organism>
<feature type="compositionally biased region" description="Polar residues" evidence="1">
    <location>
        <begin position="422"/>
        <end position="436"/>
    </location>
</feature>
<feature type="compositionally biased region" description="Polar residues" evidence="1">
    <location>
        <begin position="664"/>
        <end position="673"/>
    </location>
</feature>
<name>A0A4Y2RWE9_ARAVE</name>
<dbReference type="Proteomes" id="UP000499080">
    <property type="component" value="Unassembled WGS sequence"/>
</dbReference>
<feature type="compositionally biased region" description="Polar residues" evidence="1">
    <location>
        <begin position="631"/>
        <end position="655"/>
    </location>
</feature>
<evidence type="ECO:0000256" key="1">
    <source>
        <dbReference type="SAM" id="MobiDB-lite"/>
    </source>
</evidence>
<comment type="caution">
    <text evidence="2">The sequence shown here is derived from an EMBL/GenBank/DDBJ whole genome shotgun (WGS) entry which is preliminary data.</text>
</comment>
<protein>
    <submittedName>
        <fullName evidence="2">Uncharacterized protein</fullName>
    </submittedName>
</protein>
<feature type="region of interest" description="Disordered" evidence="1">
    <location>
        <begin position="631"/>
        <end position="673"/>
    </location>
</feature>
<dbReference type="OrthoDB" id="10650435at2759"/>
<feature type="region of interest" description="Disordered" evidence="1">
    <location>
        <begin position="422"/>
        <end position="452"/>
    </location>
</feature>
<proteinExistence type="predicted"/>
<keyword evidence="3" id="KW-1185">Reference proteome</keyword>
<evidence type="ECO:0000313" key="2">
    <source>
        <dbReference type="EMBL" id="GBN80147.1"/>
    </source>
</evidence>
<evidence type="ECO:0000313" key="3">
    <source>
        <dbReference type="Proteomes" id="UP000499080"/>
    </source>
</evidence>
<gene>
    <name evidence="2" type="ORF">AVEN_153316_1</name>
</gene>
<reference evidence="2 3" key="1">
    <citation type="journal article" date="2019" name="Sci. Rep.">
        <title>Orb-weaving spider Araneus ventricosus genome elucidates the spidroin gene catalogue.</title>
        <authorList>
            <person name="Kono N."/>
            <person name="Nakamura H."/>
            <person name="Ohtoshi R."/>
            <person name="Moran D.A.P."/>
            <person name="Shinohara A."/>
            <person name="Yoshida Y."/>
            <person name="Fujiwara M."/>
            <person name="Mori M."/>
            <person name="Tomita M."/>
            <person name="Arakawa K."/>
        </authorList>
    </citation>
    <scope>NUCLEOTIDE SEQUENCE [LARGE SCALE GENOMIC DNA]</scope>
</reference>